<gene>
    <name evidence="2" type="ORF">BT93_L4815</name>
</gene>
<dbReference type="Gramene" id="rna-gnl|WGS:JABURB|Cocit.L4815.1">
    <property type="protein sequence ID" value="cds-KAF7850958.1"/>
    <property type="gene ID" value="gene-BT93_L4815"/>
</dbReference>
<feature type="region of interest" description="Disordered" evidence="1">
    <location>
        <begin position="51"/>
        <end position="109"/>
    </location>
</feature>
<sequence>MADSAVTSIDDVWELQVLFARRLPEKRVKRSDLGMFVGSFEVIALISLADQNVTQKKKSNHPRKSSDGGRKRKSDREIPLAAASSWTPESARQTRPGNNSSKQRNSYEI</sequence>
<keyword evidence="3" id="KW-1185">Reference proteome</keyword>
<feature type="compositionally biased region" description="Basic and acidic residues" evidence="1">
    <location>
        <begin position="64"/>
        <end position="78"/>
    </location>
</feature>
<accession>A0A8T0CTK5</accession>
<dbReference type="Proteomes" id="UP000806378">
    <property type="component" value="Unassembled WGS sequence"/>
</dbReference>
<dbReference type="EMBL" id="MU089572">
    <property type="protein sequence ID" value="KAF7850958.1"/>
    <property type="molecule type" value="Genomic_DNA"/>
</dbReference>
<evidence type="ECO:0000256" key="1">
    <source>
        <dbReference type="SAM" id="MobiDB-lite"/>
    </source>
</evidence>
<comment type="caution">
    <text evidence="2">The sequence shown here is derived from an EMBL/GenBank/DDBJ whole genome shotgun (WGS) entry which is preliminary data.</text>
</comment>
<feature type="compositionally biased region" description="Polar residues" evidence="1">
    <location>
        <begin position="84"/>
        <end position="109"/>
    </location>
</feature>
<evidence type="ECO:0000313" key="2">
    <source>
        <dbReference type="EMBL" id="KAF7850958.1"/>
    </source>
</evidence>
<evidence type="ECO:0000313" key="3">
    <source>
        <dbReference type="Proteomes" id="UP000806378"/>
    </source>
</evidence>
<reference evidence="2" key="1">
    <citation type="submission" date="2020-05" db="EMBL/GenBank/DDBJ databases">
        <title>WGS assembly of Corymbia citriodora subspecies variegata.</title>
        <authorList>
            <person name="Barry K."/>
            <person name="Hundley H."/>
            <person name="Shu S."/>
            <person name="Jenkins J."/>
            <person name="Grimwood J."/>
            <person name="Baten A."/>
        </authorList>
    </citation>
    <scope>NUCLEOTIDE SEQUENCE</scope>
    <source>
        <strain evidence="2">CV2-018</strain>
    </source>
</reference>
<dbReference type="AlphaFoldDB" id="A0A8T0CTK5"/>
<organism evidence="2 3">
    <name type="scientific">Corymbia citriodora subsp. variegata</name>
    <dbReference type="NCBI Taxonomy" id="360336"/>
    <lineage>
        <taxon>Eukaryota</taxon>
        <taxon>Viridiplantae</taxon>
        <taxon>Streptophyta</taxon>
        <taxon>Embryophyta</taxon>
        <taxon>Tracheophyta</taxon>
        <taxon>Spermatophyta</taxon>
        <taxon>Magnoliopsida</taxon>
        <taxon>eudicotyledons</taxon>
        <taxon>Gunneridae</taxon>
        <taxon>Pentapetalae</taxon>
        <taxon>rosids</taxon>
        <taxon>malvids</taxon>
        <taxon>Myrtales</taxon>
        <taxon>Myrtaceae</taxon>
        <taxon>Myrtoideae</taxon>
        <taxon>Eucalypteae</taxon>
        <taxon>Corymbia</taxon>
    </lineage>
</organism>
<name>A0A8T0CTK5_CORYI</name>
<protein>
    <submittedName>
        <fullName evidence="2">Uncharacterized protein</fullName>
    </submittedName>
</protein>
<proteinExistence type="predicted"/>